<dbReference type="Proteomes" id="UP001218218">
    <property type="component" value="Unassembled WGS sequence"/>
</dbReference>
<feature type="compositionally biased region" description="Low complexity" evidence="1">
    <location>
        <begin position="600"/>
        <end position="615"/>
    </location>
</feature>
<reference evidence="2" key="1">
    <citation type="submission" date="2023-03" db="EMBL/GenBank/DDBJ databases">
        <title>Massive genome expansion in bonnet fungi (Mycena s.s.) driven by repeated elements and novel gene families across ecological guilds.</title>
        <authorList>
            <consortium name="Lawrence Berkeley National Laboratory"/>
            <person name="Harder C.B."/>
            <person name="Miyauchi S."/>
            <person name="Viragh M."/>
            <person name="Kuo A."/>
            <person name="Thoen E."/>
            <person name="Andreopoulos B."/>
            <person name="Lu D."/>
            <person name="Skrede I."/>
            <person name="Drula E."/>
            <person name="Henrissat B."/>
            <person name="Morin E."/>
            <person name="Kohler A."/>
            <person name="Barry K."/>
            <person name="LaButti K."/>
            <person name="Morin E."/>
            <person name="Salamov A."/>
            <person name="Lipzen A."/>
            <person name="Mereny Z."/>
            <person name="Hegedus B."/>
            <person name="Baldrian P."/>
            <person name="Stursova M."/>
            <person name="Weitz H."/>
            <person name="Taylor A."/>
            <person name="Grigoriev I.V."/>
            <person name="Nagy L.G."/>
            <person name="Martin F."/>
            <person name="Kauserud H."/>
        </authorList>
    </citation>
    <scope>NUCLEOTIDE SEQUENCE</scope>
    <source>
        <strain evidence="2">CBHHK002</strain>
    </source>
</reference>
<dbReference type="AlphaFoldDB" id="A0AAD7A7E4"/>
<feature type="compositionally biased region" description="Low complexity" evidence="1">
    <location>
        <begin position="415"/>
        <end position="428"/>
    </location>
</feature>
<accession>A0AAD7A7E4</accession>
<feature type="compositionally biased region" description="Low complexity" evidence="1">
    <location>
        <begin position="455"/>
        <end position="465"/>
    </location>
</feature>
<evidence type="ECO:0000313" key="3">
    <source>
        <dbReference type="Proteomes" id="UP001218218"/>
    </source>
</evidence>
<evidence type="ECO:0000313" key="2">
    <source>
        <dbReference type="EMBL" id="KAJ7351204.1"/>
    </source>
</evidence>
<name>A0AAD7A7E4_9AGAR</name>
<feature type="region of interest" description="Disordered" evidence="1">
    <location>
        <begin position="542"/>
        <end position="561"/>
    </location>
</feature>
<evidence type="ECO:0000256" key="1">
    <source>
        <dbReference type="SAM" id="MobiDB-lite"/>
    </source>
</evidence>
<comment type="caution">
    <text evidence="2">The sequence shown here is derived from an EMBL/GenBank/DDBJ whole genome shotgun (WGS) entry which is preliminary data.</text>
</comment>
<gene>
    <name evidence="2" type="ORF">DFH08DRAFT_957539</name>
</gene>
<feature type="region of interest" description="Disordered" evidence="1">
    <location>
        <begin position="270"/>
        <end position="290"/>
    </location>
</feature>
<feature type="region of interest" description="Disordered" evidence="1">
    <location>
        <begin position="569"/>
        <end position="615"/>
    </location>
</feature>
<organism evidence="2 3">
    <name type="scientific">Mycena albidolilacea</name>
    <dbReference type="NCBI Taxonomy" id="1033008"/>
    <lineage>
        <taxon>Eukaryota</taxon>
        <taxon>Fungi</taxon>
        <taxon>Dikarya</taxon>
        <taxon>Basidiomycota</taxon>
        <taxon>Agaricomycotina</taxon>
        <taxon>Agaricomycetes</taxon>
        <taxon>Agaricomycetidae</taxon>
        <taxon>Agaricales</taxon>
        <taxon>Marasmiineae</taxon>
        <taxon>Mycenaceae</taxon>
        <taxon>Mycena</taxon>
    </lineage>
</organism>
<feature type="region of interest" description="Disordered" evidence="1">
    <location>
        <begin position="415"/>
        <end position="481"/>
    </location>
</feature>
<feature type="region of interest" description="Disordered" evidence="1">
    <location>
        <begin position="353"/>
        <end position="396"/>
    </location>
</feature>
<sequence>MNFCFECSAVNQGSGYPFGRSGPLPNPPDNRDSPDAAVYARLPAPLRLRPDALIWHCVAPSSIAAAGCHVARSTRDRYASKAALPIPLQSSQLPGSRPSSYTAEKAGGGVKSVYLMCAMRILVSLHVRLGIACLRCDPTSRALFSIFFFGVVQSGIHESVPTAILASFSVHGVVPAIRLSLGTRSHNKLPLNRNSRKYVQHCMRALGPTPLEACSSTISLAMSILRAHHIRISSSEALKNQEAVVPLRTPPTPSPRCRRPPRWSVAYDVPRAQHGRSLPGGPSKAPRQRARSATGALYRSCHAHGLDTTPVRTQIRPRYQLHAQHATLVFLASSPSRTLTTFTTSCVRDGRSLPAVPLLSPPPVPSAWPARPSLRSTRAQGACMQDPSRAQHLQRPLPIPRATVFTSLPTATVSSASLSSSAPSQLLSGTGSTTRSIAGARNKCNERLPPPALPSSPLRALRPSSAPTPPSAPNLGLPRRIANPTCTAPGVSLCRPPSPRNLPAFHVRPQRHSAPLVALPTPPHLGPCATRRAAASHRQRQRRLRDTHPALPLHPPSALRISDKRGWATPTSLGATNPDGDSSTYAAPGFHFAPQPVQFGSPASAASSGTGTVGM</sequence>
<proteinExistence type="predicted"/>
<feature type="compositionally biased region" description="Polar residues" evidence="1">
    <location>
        <begin position="569"/>
        <end position="585"/>
    </location>
</feature>
<dbReference type="EMBL" id="JARIHO010000013">
    <property type="protein sequence ID" value="KAJ7351204.1"/>
    <property type="molecule type" value="Genomic_DNA"/>
</dbReference>
<keyword evidence="3" id="KW-1185">Reference proteome</keyword>
<protein>
    <submittedName>
        <fullName evidence="2">Uncharacterized protein</fullName>
    </submittedName>
</protein>